<evidence type="ECO:0000256" key="3">
    <source>
        <dbReference type="ARBA" id="ARBA00022525"/>
    </source>
</evidence>
<dbReference type="GO" id="GO:0005576">
    <property type="term" value="C:extracellular region"/>
    <property type="evidence" value="ECO:0007669"/>
    <property type="project" value="UniProtKB-SubCell"/>
</dbReference>
<dbReference type="InterPro" id="IPR032799">
    <property type="entry name" value="TAXi_C"/>
</dbReference>
<comment type="caution">
    <text evidence="6">The sequence shown here is derived from an EMBL/GenBank/DDBJ whole genome shotgun (WGS) entry which is preliminary data.</text>
</comment>
<keyword evidence="4" id="KW-0732">Signal</keyword>
<dbReference type="GO" id="GO:0006508">
    <property type="term" value="P:proteolysis"/>
    <property type="evidence" value="ECO:0007669"/>
    <property type="project" value="InterPro"/>
</dbReference>
<feature type="domain" description="Peptidase A1" evidence="5">
    <location>
        <begin position="370"/>
        <end position="778"/>
    </location>
</feature>
<evidence type="ECO:0000313" key="7">
    <source>
        <dbReference type="Proteomes" id="UP000323000"/>
    </source>
</evidence>
<organism evidence="6 7">
    <name type="scientific">Acer yangbiense</name>
    <dbReference type="NCBI Taxonomy" id="1000413"/>
    <lineage>
        <taxon>Eukaryota</taxon>
        <taxon>Viridiplantae</taxon>
        <taxon>Streptophyta</taxon>
        <taxon>Embryophyta</taxon>
        <taxon>Tracheophyta</taxon>
        <taxon>Spermatophyta</taxon>
        <taxon>Magnoliopsida</taxon>
        <taxon>eudicotyledons</taxon>
        <taxon>Gunneridae</taxon>
        <taxon>Pentapetalae</taxon>
        <taxon>rosids</taxon>
        <taxon>malvids</taxon>
        <taxon>Sapindales</taxon>
        <taxon>Sapindaceae</taxon>
        <taxon>Hippocastanoideae</taxon>
        <taxon>Acereae</taxon>
        <taxon>Acer</taxon>
    </lineage>
</organism>
<keyword evidence="3" id="KW-0964">Secreted</keyword>
<dbReference type="InterPro" id="IPR032861">
    <property type="entry name" value="TAXi_N"/>
</dbReference>
<dbReference type="Gene3D" id="2.40.70.10">
    <property type="entry name" value="Acid Proteases"/>
    <property type="match status" value="4"/>
</dbReference>
<feature type="domain" description="Peptidase A1" evidence="5">
    <location>
        <begin position="1"/>
        <end position="379"/>
    </location>
</feature>
<keyword evidence="7" id="KW-1185">Reference proteome</keyword>
<evidence type="ECO:0000259" key="5">
    <source>
        <dbReference type="PROSITE" id="PS51767"/>
    </source>
</evidence>
<dbReference type="Pfam" id="PF14543">
    <property type="entry name" value="TAXi_N"/>
    <property type="match status" value="2"/>
</dbReference>
<dbReference type="InterPro" id="IPR021109">
    <property type="entry name" value="Peptidase_aspartic_dom_sf"/>
</dbReference>
<evidence type="ECO:0000256" key="2">
    <source>
        <dbReference type="ARBA" id="ARBA00007447"/>
    </source>
</evidence>
<name>A0A5C7ISY8_9ROSI</name>
<gene>
    <name evidence="6" type="ORF">EZV62_000533</name>
</gene>
<dbReference type="AlphaFoldDB" id="A0A5C7ISY8"/>
<evidence type="ECO:0000256" key="4">
    <source>
        <dbReference type="ARBA" id="ARBA00022729"/>
    </source>
</evidence>
<evidence type="ECO:0000313" key="6">
    <source>
        <dbReference type="EMBL" id="TXG71954.1"/>
    </source>
</evidence>
<dbReference type="GO" id="GO:0004190">
    <property type="term" value="F:aspartic-type endopeptidase activity"/>
    <property type="evidence" value="ECO:0007669"/>
    <property type="project" value="InterPro"/>
</dbReference>
<dbReference type="Pfam" id="PF14541">
    <property type="entry name" value="TAXi_C"/>
    <property type="match status" value="2"/>
</dbReference>
<evidence type="ECO:0000256" key="1">
    <source>
        <dbReference type="ARBA" id="ARBA00004239"/>
    </source>
</evidence>
<dbReference type="Proteomes" id="UP000323000">
    <property type="component" value="Chromosome 1"/>
</dbReference>
<reference evidence="7" key="1">
    <citation type="journal article" date="2019" name="Gigascience">
        <title>De novo genome assembly of the endangered Acer yangbiense, a plant species with extremely small populations endemic to Yunnan Province, China.</title>
        <authorList>
            <person name="Yang J."/>
            <person name="Wariss H.M."/>
            <person name="Tao L."/>
            <person name="Zhang R."/>
            <person name="Yun Q."/>
            <person name="Hollingsworth P."/>
            <person name="Dao Z."/>
            <person name="Luo G."/>
            <person name="Guo H."/>
            <person name="Ma Y."/>
            <person name="Sun W."/>
        </authorList>
    </citation>
    <scope>NUCLEOTIDE SEQUENCE [LARGE SCALE GENOMIC DNA]</scope>
    <source>
        <strain evidence="7">cv. Malutang</strain>
    </source>
</reference>
<protein>
    <recommendedName>
        <fullName evidence="5">Peptidase A1 domain-containing protein</fullName>
    </recommendedName>
</protein>
<accession>A0A5C7ISY8</accession>
<dbReference type="InterPro" id="IPR001461">
    <property type="entry name" value="Aspartic_peptidase_A1"/>
</dbReference>
<dbReference type="InterPro" id="IPR033121">
    <property type="entry name" value="PEPTIDASE_A1"/>
</dbReference>
<dbReference type="PANTHER" id="PTHR47965">
    <property type="entry name" value="ASPARTYL PROTEASE-RELATED"/>
    <property type="match status" value="1"/>
</dbReference>
<dbReference type="SUPFAM" id="SSF50630">
    <property type="entry name" value="Acid proteases"/>
    <property type="match status" value="2"/>
</dbReference>
<dbReference type="EMBL" id="VAHF01000001">
    <property type="protein sequence ID" value="TXG71954.1"/>
    <property type="molecule type" value="Genomic_DNA"/>
</dbReference>
<dbReference type="PANTHER" id="PTHR47965:SF68">
    <property type="entry name" value="BASIC 7S GLOBULIN-LIKE"/>
    <property type="match status" value="1"/>
</dbReference>
<dbReference type="FunFam" id="2.40.70.10:FF:000041">
    <property type="entry name" value="Basic 7S globulin"/>
    <property type="match status" value="1"/>
</dbReference>
<sequence length="794" mass="85433">MGTPTRFLYVVIDLGGQFTWLDCNTYNSSTYRRVSCWSTKCNATIGGDGASCMDCREKPHRPGCTRNTCATISYNPKTTITTLGGVGEDTMSLSSTDGRLSLLDVDMRRYSFACGLLNDLLTGLAKPTNGVLGLGRSPSSLSTQLSSAFKLVQHKFALCLPSSKQFYFGSIFVGGGPYYFLPYYPDDASKLLVKTPLVINPVSDPRPPINAKDFSSPDYFIDVKGIKVDGKPVISFNSSLLSIDKEGKGGTMISTMTYYTVLHSAIYKALVGDFVKEAAAKKMKRVGSVAPFGACFSSENIKNTMTGPAVPIIDMVVKGNNAPWRIYGANSMVKVKKNVLCLGFVDGGSTPRTSIILGGYQLENNLLEFDLESSMMGTPLVSVDVVVDLGGGFMWINYDNNVYNNYSSMYRPIRCGSSIRNGPLISPVQGFHLQSNAIVLPVIKDSSTSQYVTQIQHGSPIKFVVDLGGPLIWLDCGSGHVSSSGGRLIRLPSQSIQCSKAVHDRGSKTCDVFPENGVTGVLARGDLVEDTVAVGSVDVDRFLLACAPSFLLQGLASGAKGMLGLGRTRLSLPSQLAASVGHHRKFFVCLSPTSGFVSTHNTHQVSIFGPEISKSLIYTPLVDNKNSDYMINIKSIKINSNPVSVNAPLKAKLSTVDPYTTMESSIYATFVKAFTKAAESRNMVRVTPVAPFGVCFGSDQSADELVSAVPVIDLVLQSEMVKWRITGRNSVVRVNEEVVCLGFMDGGSDPVDPIVIGGFQLEDNLLEFDFGTSMLGFTSLGETGCSNVVVKESM</sequence>
<proteinExistence type="inferred from homology"/>
<comment type="subcellular location">
    <subcellularLocation>
        <location evidence="1">Secreted</location>
        <location evidence="1">Extracellular space</location>
    </subcellularLocation>
</comment>
<dbReference type="PROSITE" id="PS51767">
    <property type="entry name" value="PEPTIDASE_A1"/>
    <property type="match status" value="2"/>
</dbReference>
<dbReference type="OrthoDB" id="1162128at2759"/>
<comment type="similarity">
    <text evidence="2">Belongs to the peptidase A1 family.</text>
</comment>